<evidence type="ECO:0000313" key="2">
    <source>
        <dbReference type="Proteomes" id="UP001231649"/>
    </source>
</evidence>
<dbReference type="EMBL" id="CM056786">
    <property type="protein sequence ID" value="KAJ8729423.1"/>
    <property type="molecule type" value="Genomic_DNA"/>
</dbReference>
<dbReference type="Proteomes" id="UP001231649">
    <property type="component" value="Chromosome 10"/>
</dbReference>
<accession>A0ACC2QZE0</accession>
<proteinExistence type="predicted"/>
<reference evidence="1" key="1">
    <citation type="submission" date="2023-03" db="EMBL/GenBank/DDBJ databases">
        <title>Chromosome-level genomes of two armyworms, Mythimna separata and Mythimna loreyi, provide insights into the biosynthesis and reception of sex pheromones.</title>
        <authorList>
            <person name="Zhao H."/>
        </authorList>
    </citation>
    <scope>NUCLEOTIDE SEQUENCE</scope>
    <source>
        <strain evidence="1">BeijingLab</strain>
    </source>
</reference>
<gene>
    <name evidence="1" type="ORF">PYW08_001004</name>
</gene>
<protein>
    <submittedName>
        <fullName evidence="1">Uncharacterized protein</fullName>
    </submittedName>
</protein>
<evidence type="ECO:0000313" key="1">
    <source>
        <dbReference type="EMBL" id="KAJ8729423.1"/>
    </source>
</evidence>
<name>A0ACC2QZE0_9NEOP</name>
<sequence>MGVTTEFEALEQQFLELIGEFRALTISESRLRGSLRNESTRAEAAEAARAAAERAAVEARNGAAAATAAVTKATTALATTQEHLTGLKIHFDLTERQRKLLEDKCSDMTAQIGALERQVQQLKPVQAAHCTLQRQYTDLQERICRATEEARRETSRLETELRRVEKCASAGSEIRERARLAAAAHARERRLASAELQHTNKELLAANTEISKLRASVAELQLQLSQLKNNTSYGKTVDPDVEALAETRAALEAERAGAAKLERALAAALADNATLASRLNTADNNDVTIKNSTPPESSTTSNTNIFTLENKRKMTHKFILYYFVVALTAPLLVQCISVLGPRLLRPYNSYTVAIAGGSRAYTLYVAVEGRRANGEQFTKGREVQIPVAATRLVELEIADPGPGQYSLVARSTSGPLFSSSSPLLYQPRSFAVFVQTDKRVYQPGDTINFRVIALDKYLLPLSTTVDVSVLDTGGSPIRQWVGAELDRGVLTEELLLADEPALGEWTIQVEARGQKYSRRVLVADYVQPRFHMEMHVPKEVLFTDGRFDINVTAKHFNGLPVRGELTISSYPVFFSNVLQPVVASPTRKVIDINGQAQVTFDLKTDLDLVEDAARPLVVEAVIEEKDTLIKQNVSSRILLLRTPYRLKVSAPDYFKPTLPFIVQIEVVDPSGQVMSTDGDVTVERLWDDGAPVNVTSVPLSKGIATYTLVPDRAHVNSTLNLVVKYKEVSERIVNVQRSEYSFGQFLTAEILTRGTGVGGEMRARITATEPMDMVHYAVIGRGDIIIAKTVELSPARRSVDVTVSVTSRMSPGCVLVAWYPRLDVNNLLAAAVYAPQANLLQNDISVSPISSGGAGTKPNTLVELRVSGDPGGYVALLAEDVNAIRAGLANQNGLGNGLDMHTIEREVESFSGLAHSVFKNEDHLPGMGLDLGGYTASDVFKNAGVVILTDGVVVKGSQDGATATAAPLETGTRAPLAGPYAFSRLPPPPSPRYYLTVSPQPTWMLANLTIGNDGQGTKERWTSVTPGEFSIGAFSVHPTLGLGLATPQKFTTSVPLSMTAELPATLQRGETVAAVIILKTTLAVDTSVEVTFYNSDQYFEFEPLDNELDSAKKIELFRRVRVTVPARGAASTAFLVTAVRSGDAPVIVEASGTGVSDSLFRTIQVKDGYEEDLFSWSLLDARRGVARANVTLDVPAGIKAGPTSLLATGDLLAGALQAAREAPAPAADPAHAVRPLALACVLLDYLQASGQEEVATTKEARELAAIGYQRLMAYRRPDGSFAAEIDADAEGDVWMTAVATRWLSRCSRYVWVEPAAARGAAQWLARAQRPDGSWPAPSATARTDPHAQAPLPLAAYSLVALHHTKGSDVLYKNNINKAVDYVARTLSPQLDAYSLALGAGALAVARHPQLTQTLEMMDKYANATGSTLFWSRTLSGNEWRNPWLKGNSLEATTAAWGLRAMLAARLVEEATPVVRYVLQAYLPHDPDPEVMDSLAQYAETVKTSSKLRVSVNVTGSDEARQFQIGENNALVIQTKPIRSSRSVSAVTEGRGLALLGLAARGATNVTAPWPRYTLDPRVDQVSTKDRLQLSVCFGFVAQGNETESGLTLLTVQLPSGYIADINTLTELTAVRHVVWARVAAGGARVRAAVRAARAERCATLAAPRALPVARQRPAWATLQDLYDSSHRARVFFSPVTASACDVCRAWASCARACGNSAQQVSDTGTDARVTPDAAVTHVLAPTIMLLATTLLLL</sequence>
<comment type="caution">
    <text evidence="1">The sequence shown here is derived from an EMBL/GenBank/DDBJ whole genome shotgun (WGS) entry which is preliminary data.</text>
</comment>
<keyword evidence="2" id="KW-1185">Reference proteome</keyword>
<organism evidence="1 2">
    <name type="scientific">Mythimna loreyi</name>
    <dbReference type="NCBI Taxonomy" id="667449"/>
    <lineage>
        <taxon>Eukaryota</taxon>
        <taxon>Metazoa</taxon>
        <taxon>Ecdysozoa</taxon>
        <taxon>Arthropoda</taxon>
        <taxon>Hexapoda</taxon>
        <taxon>Insecta</taxon>
        <taxon>Pterygota</taxon>
        <taxon>Neoptera</taxon>
        <taxon>Endopterygota</taxon>
        <taxon>Lepidoptera</taxon>
        <taxon>Glossata</taxon>
        <taxon>Ditrysia</taxon>
        <taxon>Noctuoidea</taxon>
        <taxon>Noctuidae</taxon>
        <taxon>Noctuinae</taxon>
        <taxon>Hadenini</taxon>
        <taxon>Mythimna</taxon>
    </lineage>
</organism>